<organism evidence="1 2">
    <name type="scientific">Mycena belliarum</name>
    <dbReference type="NCBI Taxonomy" id="1033014"/>
    <lineage>
        <taxon>Eukaryota</taxon>
        <taxon>Fungi</taxon>
        <taxon>Dikarya</taxon>
        <taxon>Basidiomycota</taxon>
        <taxon>Agaricomycotina</taxon>
        <taxon>Agaricomycetes</taxon>
        <taxon>Agaricomycetidae</taxon>
        <taxon>Agaricales</taxon>
        <taxon>Marasmiineae</taxon>
        <taxon>Mycenaceae</taxon>
        <taxon>Mycena</taxon>
    </lineage>
</organism>
<dbReference type="Proteomes" id="UP001222325">
    <property type="component" value="Unassembled WGS sequence"/>
</dbReference>
<evidence type="ECO:0000313" key="2">
    <source>
        <dbReference type="Proteomes" id="UP001222325"/>
    </source>
</evidence>
<dbReference type="AlphaFoldDB" id="A0AAD6UJ80"/>
<dbReference type="SUPFAM" id="SSF51735">
    <property type="entry name" value="NAD(P)-binding Rossmann-fold domains"/>
    <property type="match status" value="1"/>
</dbReference>
<name>A0AAD6UJ80_9AGAR</name>
<proteinExistence type="predicted"/>
<protein>
    <recommendedName>
        <fullName evidence="3">NmrA-like domain-containing protein</fullName>
    </recommendedName>
</protein>
<dbReference type="InterPro" id="IPR036291">
    <property type="entry name" value="NAD(P)-bd_dom_sf"/>
</dbReference>
<sequence>MYLASKAGAERVVCTSGFTYSVLCPGWLMHNYIGAAPGTTRVQIDAADVGQFTAAALLDPSRFAGVELDLVYEPDAMGTEVIVRHRTEEGTAKARKTIFALESQTFWRKFQRKADPAKLAPYEYGLQLTSFKEFVQREKSALRDGWDPTLRET</sequence>
<keyword evidence="2" id="KW-1185">Reference proteome</keyword>
<accession>A0AAD6UJ80</accession>
<dbReference type="Gene3D" id="3.40.50.720">
    <property type="entry name" value="NAD(P)-binding Rossmann-like Domain"/>
    <property type="match status" value="1"/>
</dbReference>
<reference evidence="1" key="1">
    <citation type="submission" date="2023-03" db="EMBL/GenBank/DDBJ databases">
        <title>Massive genome expansion in bonnet fungi (Mycena s.s.) driven by repeated elements and novel gene families across ecological guilds.</title>
        <authorList>
            <consortium name="Lawrence Berkeley National Laboratory"/>
            <person name="Harder C.B."/>
            <person name="Miyauchi S."/>
            <person name="Viragh M."/>
            <person name="Kuo A."/>
            <person name="Thoen E."/>
            <person name="Andreopoulos B."/>
            <person name="Lu D."/>
            <person name="Skrede I."/>
            <person name="Drula E."/>
            <person name="Henrissat B."/>
            <person name="Morin E."/>
            <person name="Kohler A."/>
            <person name="Barry K."/>
            <person name="LaButti K."/>
            <person name="Morin E."/>
            <person name="Salamov A."/>
            <person name="Lipzen A."/>
            <person name="Mereny Z."/>
            <person name="Hegedus B."/>
            <person name="Baldrian P."/>
            <person name="Stursova M."/>
            <person name="Weitz H."/>
            <person name="Taylor A."/>
            <person name="Grigoriev I.V."/>
            <person name="Nagy L.G."/>
            <person name="Martin F."/>
            <person name="Kauserud H."/>
        </authorList>
    </citation>
    <scope>NUCLEOTIDE SEQUENCE</scope>
    <source>
        <strain evidence="1">CBHHK173m</strain>
    </source>
</reference>
<evidence type="ECO:0000313" key="1">
    <source>
        <dbReference type="EMBL" id="KAJ7104495.1"/>
    </source>
</evidence>
<comment type="caution">
    <text evidence="1">The sequence shown here is derived from an EMBL/GenBank/DDBJ whole genome shotgun (WGS) entry which is preliminary data.</text>
</comment>
<gene>
    <name evidence="1" type="ORF">B0H15DRAFT_795227</name>
</gene>
<evidence type="ECO:0008006" key="3">
    <source>
        <dbReference type="Google" id="ProtNLM"/>
    </source>
</evidence>
<dbReference type="EMBL" id="JARJCN010000001">
    <property type="protein sequence ID" value="KAJ7104495.1"/>
    <property type="molecule type" value="Genomic_DNA"/>
</dbReference>